<dbReference type="InterPro" id="IPR004044">
    <property type="entry name" value="KH_dom_type_2"/>
</dbReference>
<dbReference type="InterPro" id="IPR036419">
    <property type="entry name" value="Ribosomal_S3_C_sf"/>
</dbReference>
<dbReference type="SUPFAM" id="SSF54821">
    <property type="entry name" value="Ribosomal protein S3 C-terminal domain"/>
    <property type="match status" value="1"/>
</dbReference>
<dbReference type="FunFam" id="3.30.1140.32:FF:000013">
    <property type="entry name" value="40S ribosomal protein S3"/>
    <property type="match status" value="1"/>
</dbReference>
<evidence type="ECO:0000259" key="8">
    <source>
        <dbReference type="PROSITE" id="PS50823"/>
    </source>
</evidence>
<keyword evidence="3 9" id="KW-0689">Ribosomal protein</keyword>
<dbReference type="InterPro" id="IPR005703">
    <property type="entry name" value="Ribosomal_uS3_euk/arc"/>
</dbReference>
<dbReference type="Proteomes" id="UP000717585">
    <property type="component" value="Unassembled WGS sequence"/>
</dbReference>
<name>A0A8J6E817_9EUKA</name>
<accession>A0A8J6E817</accession>
<keyword evidence="4" id="KW-0687">Ribonucleoprotein</keyword>
<sequence length="227" mass="25499">MQKEAFSLRSLVFIMVQMISKKHKAVADGLFYAELNEFLRRELAAEGYSGCEVKRSPMKTDIVIRATKTREVLGTNNRRLRELTSLIQKRYGFKDGAVELFCDRVMERGLSASAQAESLRFKLEMGLPVRRAAYSVMRSAMEAGAKGVEIVVSGKLRAARAKSQKYRDGYILRTGQPGIDYVDTCTTALHMRQGVLGIQVKICLPTSRFDKNAIQPDLVTVLEPKEE</sequence>
<dbReference type="SUPFAM" id="SSF54814">
    <property type="entry name" value="Prokaryotic type KH domain (KH-domain type II)"/>
    <property type="match status" value="1"/>
</dbReference>
<feature type="domain" description="KH type-2" evidence="8">
    <location>
        <begin position="35"/>
        <end position="133"/>
    </location>
</feature>
<dbReference type="InterPro" id="IPR009019">
    <property type="entry name" value="KH_sf_prok-type"/>
</dbReference>
<evidence type="ECO:0000256" key="4">
    <source>
        <dbReference type="ARBA" id="ARBA00023274"/>
    </source>
</evidence>
<keyword evidence="10" id="KW-1185">Reference proteome</keyword>
<evidence type="ECO:0000313" key="9">
    <source>
        <dbReference type="EMBL" id="KAG9391315.1"/>
    </source>
</evidence>
<gene>
    <name evidence="9" type="ORF">J8273_7599</name>
</gene>
<dbReference type="AlphaFoldDB" id="A0A8J6E817"/>
<evidence type="ECO:0000256" key="7">
    <source>
        <dbReference type="PROSITE-ProRule" id="PRU00118"/>
    </source>
</evidence>
<dbReference type="InterPro" id="IPR015946">
    <property type="entry name" value="KH_dom-like_a/b"/>
</dbReference>
<dbReference type="FunFam" id="3.30.300.20:FF:000006">
    <property type="entry name" value="40S ribosomal protein S3"/>
    <property type="match status" value="1"/>
</dbReference>
<evidence type="ECO:0000313" key="10">
    <source>
        <dbReference type="Proteomes" id="UP000717585"/>
    </source>
</evidence>
<dbReference type="Gene3D" id="3.30.1140.32">
    <property type="entry name" value="Ribosomal protein S3, C-terminal domain"/>
    <property type="match status" value="1"/>
</dbReference>
<reference evidence="9" key="1">
    <citation type="submission" date="2021-05" db="EMBL/GenBank/DDBJ databases">
        <title>A free-living protist that lacks canonical eukaryotic 1 DNA replication and segregation systems.</title>
        <authorList>
            <person name="Salas-Leiva D.E."/>
            <person name="Tromer E.C."/>
            <person name="Curtis B.A."/>
            <person name="Jerlstrom-Hultqvist J."/>
            <person name="Kolisko M."/>
            <person name="Yi Z."/>
            <person name="Salas-Leiva J.S."/>
            <person name="Gallot-Lavallee L."/>
            <person name="Kops G.J.P.L."/>
            <person name="Archibald J.M."/>
            <person name="Simpson A.G.B."/>
            <person name="Roger A.J."/>
        </authorList>
    </citation>
    <scope>NUCLEOTIDE SEQUENCE</scope>
    <source>
        <strain evidence="9">BICM</strain>
    </source>
</reference>
<dbReference type="Gene3D" id="3.30.300.20">
    <property type="match status" value="1"/>
</dbReference>
<dbReference type="Pfam" id="PF07650">
    <property type="entry name" value="KH_2"/>
    <property type="match status" value="1"/>
</dbReference>
<comment type="similarity">
    <text evidence="1">Belongs to the universal ribosomal protein uS3 family.</text>
</comment>
<evidence type="ECO:0000256" key="2">
    <source>
        <dbReference type="ARBA" id="ARBA00022884"/>
    </source>
</evidence>
<protein>
    <recommendedName>
        <fullName evidence="5">Small ribosomal subunit protein uS3</fullName>
    </recommendedName>
    <alternativeName>
        <fullName evidence="6">40S ribosomal protein S3</fullName>
    </alternativeName>
</protein>
<dbReference type="InterPro" id="IPR057258">
    <property type="entry name" value="Ribosomal_uS3"/>
</dbReference>
<dbReference type="Pfam" id="PF00189">
    <property type="entry name" value="Ribosomal_S3_C"/>
    <property type="match status" value="1"/>
</dbReference>
<dbReference type="PANTHER" id="PTHR11760">
    <property type="entry name" value="30S/40S RIBOSOMAL PROTEIN S3"/>
    <property type="match status" value="1"/>
</dbReference>
<dbReference type="GO" id="GO:0006412">
    <property type="term" value="P:translation"/>
    <property type="evidence" value="ECO:0007669"/>
    <property type="project" value="InterPro"/>
</dbReference>
<dbReference type="GO" id="GO:0003735">
    <property type="term" value="F:structural constituent of ribosome"/>
    <property type="evidence" value="ECO:0007669"/>
    <property type="project" value="InterPro"/>
</dbReference>
<dbReference type="GO" id="GO:0005634">
    <property type="term" value="C:nucleus"/>
    <property type="evidence" value="ECO:0007669"/>
    <property type="project" value="TreeGrafter"/>
</dbReference>
<dbReference type="GO" id="GO:0003723">
    <property type="term" value="F:RNA binding"/>
    <property type="evidence" value="ECO:0007669"/>
    <property type="project" value="UniProtKB-UniRule"/>
</dbReference>
<dbReference type="PROSITE" id="PS50823">
    <property type="entry name" value="KH_TYPE_2"/>
    <property type="match status" value="1"/>
</dbReference>
<dbReference type="CDD" id="cd02413">
    <property type="entry name" value="KH-II_40S_S3"/>
    <property type="match status" value="1"/>
</dbReference>
<dbReference type="InterPro" id="IPR001351">
    <property type="entry name" value="Ribosomal_uS3_C"/>
</dbReference>
<proteinExistence type="inferred from homology"/>
<evidence type="ECO:0000256" key="3">
    <source>
        <dbReference type="ARBA" id="ARBA00022980"/>
    </source>
</evidence>
<dbReference type="NCBIfam" id="NF003219">
    <property type="entry name" value="PRK04191.1"/>
    <property type="match status" value="1"/>
</dbReference>
<keyword evidence="2 7" id="KW-0694">RNA-binding</keyword>
<dbReference type="NCBIfam" id="TIGR01008">
    <property type="entry name" value="uS3_euk_arch"/>
    <property type="match status" value="1"/>
</dbReference>
<dbReference type="PANTHER" id="PTHR11760:SF32">
    <property type="entry name" value="SMALL RIBOSOMAL SUBUNIT PROTEIN US3"/>
    <property type="match status" value="1"/>
</dbReference>
<evidence type="ECO:0000256" key="6">
    <source>
        <dbReference type="ARBA" id="ARBA00035408"/>
    </source>
</evidence>
<dbReference type="GO" id="GO:0022627">
    <property type="term" value="C:cytosolic small ribosomal subunit"/>
    <property type="evidence" value="ECO:0007669"/>
    <property type="project" value="TreeGrafter"/>
</dbReference>
<evidence type="ECO:0000256" key="1">
    <source>
        <dbReference type="ARBA" id="ARBA00010761"/>
    </source>
</evidence>
<organism evidence="9 10">
    <name type="scientific">Carpediemonas membranifera</name>
    <dbReference type="NCBI Taxonomy" id="201153"/>
    <lineage>
        <taxon>Eukaryota</taxon>
        <taxon>Metamonada</taxon>
        <taxon>Carpediemonas-like organisms</taxon>
        <taxon>Carpediemonas</taxon>
    </lineage>
</organism>
<dbReference type="EMBL" id="JAHDYR010000057">
    <property type="protein sequence ID" value="KAG9391315.1"/>
    <property type="molecule type" value="Genomic_DNA"/>
</dbReference>
<comment type="caution">
    <text evidence="9">The sequence shown here is derived from an EMBL/GenBank/DDBJ whole genome shotgun (WGS) entry which is preliminary data.</text>
</comment>
<dbReference type="OrthoDB" id="10248446at2759"/>
<evidence type="ECO:0000256" key="5">
    <source>
        <dbReference type="ARBA" id="ARBA00035257"/>
    </source>
</evidence>